<dbReference type="InterPro" id="IPR028565">
    <property type="entry name" value="MHD"/>
</dbReference>
<dbReference type="Pfam" id="PF10291">
    <property type="entry name" value="muHD"/>
    <property type="match status" value="1"/>
</dbReference>
<feature type="compositionally biased region" description="Polar residues" evidence="1">
    <location>
        <begin position="600"/>
        <end position="623"/>
    </location>
</feature>
<evidence type="ECO:0000259" key="2">
    <source>
        <dbReference type="PROSITE" id="PS51072"/>
    </source>
</evidence>
<feature type="compositionally biased region" description="Basic and acidic residues" evidence="1">
    <location>
        <begin position="362"/>
        <end position="381"/>
    </location>
</feature>
<keyword evidence="4" id="KW-1185">Reference proteome</keyword>
<accession>A0ABP0EIC9</accession>
<evidence type="ECO:0000313" key="3">
    <source>
        <dbReference type="EMBL" id="CAK7918275.1"/>
    </source>
</evidence>
<feature type="compositionally biased region" description="Polar residues" evidence="1">
    <location>
        <begin position="321"/>
        <end position="350"/>
    </location>
</feature>
<dbReference type="CDD" id="cd09264">
    <property type="entry name" value="AP_Syp1_MHD"/>
    <property type="match status" value="1"/>
</dbReference>
<dbReference type="InterPro" id="IPR027267">
    <property type="entry name" value="AH/BAR_dom_sf"/>
</dbReference>
<dbReference type="InterPro" id="IPR049609">
    <property type="entry name" value="Syp1-like_MHD"/>
</dbReference>
<dbReference type="Proteomes" id="UP001497600">
    <property type="component" value="Chromosome G"/>
</dbReference>
<feature type="compositionally biased region" description="Low complexity" evidence="1">
    <location>
        <begin position="482"/>
        <end position="492"/>
    </location>
</feature>
<dbReference type="Gene3D" id="1.20.1270.60">
    <property type="entry name" value="Arfaptin homology (AH) domain/BAR domain"/>
    <property type="match status" value="1"/>
</dbReference>
<feature type="region of interest" description="Disordered" evidence="1">
    <location>
        <begin position="249"/>
        <end position="505"/>
    </location>
</feature>
<feature type="region of interest" description="Disordered" evidence="1">
    <location>
        <begin position="72"/>
        <end position="91"/>
    </location>
</feature>
<proteinExistence type="predicted"/>
<feature type="region of interest" description="Disordered" evidence="1">
    <location>
        <begin position="551"/>
        <end position="657"/>
    </location>
</feature>
<reference evidence="3 4" key="1">
    <citation type="submission" date="2024-01" db="EMBL/GenBank/DDBJ databases">
        <authorList>
            <consortium name="Genoscope - CEA"/>
            <person name="William W."/>
        </authorList>
    </citation>
    <scope>NUCLEOTIDE SEQUENCE [LARGE SCALE GENOMIC DNA]</scope>
    <source>
        <strain evidence="3 4">29B2s-10</strain>
    </source>
</reference>
<gene>
    <name evidence="3" type="primary">SYP1</name>
    <name evidence="3" type="ORF">CAAN4_G12508</name>
</gene>
<dbReference type="EMBL" id="OZ004259">
    <property type="protein sequence ID" value="CAK7918275.1"/>
    <property type="molecule type" value="Genomic_DNA"/>
</dbReference>
<feature type="compositionally biased region" description="Low complexity" evidence="1">
    <location>
        <begin position="411"/>
        <end position="423"/>
    </location>
</feature>
<feature type="domain" description="MHD" evidence="2">
    <location>
        <begin position="710"/>
        <end position="946"/>
    </location>
</feature>
<evidence type="ECO:0000313" key="4">
    <source>
        <dbReference type="Proteomes" id="UP001497600"/>
    </source>
</evidence>
<name>A0ABP0EIC9_9ASCO</name>
<feature type="compositionally biased region" description="Low complexity" evidence="1">
    <location>
        <begin position="279"/>
        <end position="292"/>
    </location>
</feature>
<protein>
    <submittedName>
        <fullName evidence="3">Suppressor of yeast profilin deletion</fullName>
    </submittedName>
</protein>
<feature type="compositionally biased region" description="Polar residues" evidence="1">
    <location>
        <begin position="465"/>
        <end position="475"/>
    </location>
</feature>
<feature type="compositionally biased region" description="Polar residues" evidence="1">
    <location>
        <begin position="74"/>
        <end position="89"/>
    </location>
</feature>
<dbReference type="PROSITE" id="PS51072">
    <property type="entry name" value="MHD"/>
    <property type="match status" value="1"/>
</dbReference>
<dbReference type="InterPro" id="IPR018808">
    <property type="entry name" value="Muniscin_C"/>
</dbReference>
<sequence length="946" mass="103644">MSDSKYGFGTAILTSKTPQEAAAILPHTLNTSKSLVQKNLITWFTSYTQELQRHNHELGKLLNEGAGILGLPANSASSSNGHQKPSNTPEDLGSFNKIWNTFLRSIELELHSNEQYFKNIKLETLGPLKDFTNNDVRYSELVLNSQELQEISRDLGKNDSAEYQWNVKAPQIFDNLENFEKVKSQLLFDVILNYFNSQNTRFSKLIGNSENSVNYLLGTYKLDEEMNIYLKYLLGSDFTSELSPVAPTPVGAPVGSSHQNSHFPHSKRLSSFGGRSHSDVASTHSSSSSNSKKPSKLKSKVGSIFGRKNKKASKLDKSDTIPESESVTSSTIATPHATNRSTDSLGNILNSDKRKSGTFGKKNADKPHPPHPEQAKVKEHALPLPPATVPPHSNDHYQQQQQQQPPPPPQQQQQPPKHVQQQQLSNPSPFQESAPAQQRNIEVPPKSQKTLSSDAVPLTPRPKDQQFSQIPTDSPNVIKYDASSSPSLASSSEVVGAQDSPVKQNKHVSLLQKHDLHVPSENVFAVSPPITHNDHLTTSTTSASKFSFEAGDDEKPISATPKEQQANVFESNSELPEPDFGAENNSPYKSNEAAPHIAFNGNSHQDFPSNSHSEQVSGRQSSHVAPPPPPARKVAHASTRDDQSITSEVSSVGGGRSRKDVKSMFFHNLPATRDSVIAPRTLASQDTGNSVLKHLNGGSDIFKHSQEQNEIGLNASIAEVINASFKDDKVIRHQLIGEVAFNYKPDEEGNSNLQPIPITIAAKFDKTIVNTQFITQNPESTSEYTIDPQSIISRTLGGLKYLKSIDAVPVLITQVWKFEDHQSSLLINMKLNPQYATSLTLDNVVISAALNPSVDTTSAASKPSGSFNKELNRITWRFPSPITLSSEKGETLIARYMTNGKGSEHESGIQLKFSIVDPPKTTEIFVNGSEVPSVRSLVSGSYSGHI</sequence>
<evidence type="ECO:0000256" key="1">
    <source>
        <dbReference type="SAM" id="MobiDB-lite"/>
    </source>
</evidence>
<feature type="compositionally biased region" description="Polar residues" evidence="1">
    <location>
        <begin position="561"/>
        <end position="574"/>
    </location>
</feature>
<feature type="compositionally biased region" description="Polar residues" evidence="1">
    <location>
        <begin position="424"/>
        <end position="440"/>
    </location>
</feature>
<organism evidence="3 4">
    <name type="scientific">[Candida] anglica</name>
    <dbReference type="NCBI Taxonomy" id="148631"/>
    <lineage>
        <taxon>Eukaryota</taxon>
        <taxon>Fungi</taxon>
        <taxon>Dikarya</taxon>
        <taxon>Ascomycota</taxon>
        <taxon>Saccharomycotina</taxon>
        <taxon>Pichiomycetes</taxon>
        <taxon>Debaryomycetaceae</taxon>
        <taxon>Kurtzmaniella</taxon>
    </lineage>
</organism>